<dbReference type="EMBL" id="UGPG01000001">
    <property type="protein sequence ID" value="STY44858.1"/>
    <property type="molecule type" value="Genomic_DNA"/>
</dbReference>
<organism evidence="1 2">
    <name type="scientific">Listeria grayi</name>
    <name type="common">Listeria murrayi</name>
    <dbReference type="NCBI Taxonomy" id="1641"/>
    <lineage>
        <taxon>Bacteria</taxon>
        <taxon>Bacillati</taxon>
        <taxon>Bacillota</taxon>
        <taxon>Bacilli</taxon>
        <taxon>Bacillales</taxon>
        <taxon>Listeriaceae</taxon>
        <taxon>Listeria</taxon>
    </lineage>
</organism>
<reference evidence="1 2" key="1">
    <citation type="submission" date="2018-06" db="EMBL/GenBank/DDBJ databases">
        <authorList>
            <consortium name="Pathogen Informatics"/>
            <person name="Doyle S."/>
        </authorList>
    </citation>
    <scope>NUCLEOTIDE SEQUENCE [LARGE SCALE GENOMIC DNA]</scope>
    <source>
        <strain evidence="2">NCTC 10815</strain>
    </source>
</reference>
<dbReference type="AlphaFoldDB" id="A0A378MEW3"/>
<sequence>MQIVIDPKAKVIPNDFKLSPEDFDPIKPGEGIVAALSFRVLNYTKDVITFNKKEITSSLYNFKFKELDSKK</sequence>
<proteinExistence type="predicted"/>
<evidence type="ECO:0000313" key="1">
    <source>
        <dbReference type="EMBL" id="STY44858.1"/>
    </source>
</evidence>
<dbReference type="Proteomes" id="UP000254879">
    <property type="component" value="Unassembled WGS sequence"/>
</dbReference>
<gene>
    <name evidence="1" type="ORF">NCTC10815_02212</name>
</gene>
<name>A0A378MEW3_LISGR</name>
<accession>A0A378MEW3</accession>
<evidence type="ECO:0000313" key="2">
    <source>
        <dbReference type="Proteomes" id="UP000254879"/>
    </source>
</evidence>
<protein>
    <submittedName>
        <fullName evidence="1">Uncharacterized protein</fullName>
    </submittedName>
</protein>